<feature type="domain" description="Hint" evidence="2">
    <location>
        <begin position="14"/>
        <end position="115"/>
    </location>
</feature>
<evidence type="ECO:0000259" key="1">
    <source>
        <dbReference type="SMART" id="SM00305"/>
    </source>
</evidence>
<proteinExistence type="predicted"/>
<dbReference type="SMART" id="SM00306">
    <property type="entry name" value="HintN"/>
    <property type="match status" value="1"/>
</dbReference>
<dbReference type="SMART" id="SM00305">
    <property type="entry name" value="HintC"/>
    <property type="match status" value="1"/>
</dbReference>
<dbReference type="InterPro" id="IPR036844">
    <property type="entry name" value="Hint_dom_sf"/>
</dbReference>
<dbReference type="AlphaFoldDB" id="A0AAN8Q3G6"/>
<dbReference type="Proteomes" id="UP001347796">
    <property type="component" value="Unassembled WGS sequence"/>
</dbReference>
<dbReference type="EMBL" id="JAZGQO010000006">
    <property type="protein sequence ID" value="KAK6186131.1"/>
    <property type="molecule type" value="Genomic_DNA"/>
</dbReference>
<dbReference type="Pfam" id="PF01079">
    <property type="entry name" value="Hint"/>
    <property type="match status" value="1"/>
</dbReference>
<dbReference type="CDD" id="cd00081">
    <property type="entry name" value="Hint"/>
    <property type="match status" value="1"/>
</dbReference>
<evidence type="ECO:0000313" key="3">
    <source>
        <dbReference type="EMBL" id="KAK6186131.1"/>
    </source>
</evidence>
<dbReference type="InterPro" id="IPR003586">
    <property type="entry name" value="Hint_dom_C"/>
</dbReference>
<dbReference type="GO" id="GO:0016540">
    <property type="term" value="P:protein autoprocessing"/>
    <property type="evidence" value="ECO:0007669"/>
    <property type="project" value="InterPro"/>
</dbReference>
<dbReference type="PANTHER" id="PTHR11889">
    <property type="entry name" value="HEDGEHOG"/>
    <property type="match status" value="1"/>
</dbReference>
<name>A0AAN8Q3G6_PATCE</name>
<dbReference type="InterPro" id="IPR050387">
    <property type="entry name" value="Hedgehog_Signaling"/>
</dbReference>
<evidence type="ECO:0008006" key="5">
    <source>
        <dbReference type="Google" id="ProtNLM"/>
    </source>
</evidence>
<accession>A0AAN8Q3G6</accession>
<dbReference type="InterPro" id="IPR003587">
    <property type="entry name" value="Hint_dom_N"/>
</dbReference>
<protein>
    <recommendedName>
        <fullName evidence="5">Hint domain-containing protein</fullName>
    </recommendedName>
</protein>
<organism evidence="3 4">
    <name type="scientific">Patella caerulea</name>
    <name type="common">Rayed Mediterranean limpet</name>
    <dbReference type="NCBI Taxonomy" id="87958"/>
    <lineage>
        <taxon>Eukaryota</taxon>
        <taxon>Metazoa</taxon>
        <taxon>Spiralia</taxon>
        <taxon>Lophotrochozoa</taxon>
        <taxon>Mollusca</taxon>
        <taxon>Gastropoda</taxon>
        <taxon>Patellogastropoda</taxon>
        <taxon>Patelloidea</taxon>
        <taxon>Patellidae</taxon>
        <taxon>Patella</taxon>
    </lineage>
</organism>
<keyword evidence="4" id="KW-1185">Reference proteome</keyword>
<dbReference type="PANTHER" id="PTHR11889:SF31">
    <property type="entry name" value="PROTEIN HEDGEHOG"/>
    <property type="match status" value="1"/>
</dbReference>
<dbReference type="InterPro" id="IPR001767">
    <property type="entry name" value="Hedgehog_Hint"/>
</dbReference>
<comment type="caution">
    <text evidence="3">The sequence shown here is derived from an EMBL/GenBank/DDBJ whole genome shotgun (WGS) entry which is preliminary data.</text>
</comment>
<reference evidence="3 4" key="1">
    <citation type="submission" date="2024-01" db="EMBL/GenBank/DDBJ databases">
        <title>The genome of the rayed Mediterranean limpet Patella caerulea (Linnaeus, 1758).</title>
        <authorList>
            <person name="Anh-Thu Weber A."/>
            <person name="Halstead-Nussloch G."/>
        </authorList>
    </citation>
    <scope>NUCLEOTIDE SEQUENCE [LARGE SCALE GENOMIC DNA]</scope>
    <source>
        <strain evidence="3">AATW-2023a</strain>
        <tissue evidence="3">Whole specimen</tissue>
    </source>
</reference>
<sequence>MSSDNSNPKHGDDSPCFPGYGNSIVTLESGRTYIEEVKVGDLAKVVLDDGRFSYSEVWTLAHYNPATESNFYQIETDSRRLNISPRHFLVVIRNGERIDVMAKDVKIGDELIVYDELLYKDAPGSEEVVDIEVIEGKGVFAPFTKQGRLIVNGVLVSCYAEVNPSLAHAALAPLRAMYDVTPTAVMDTVMTHNANGVPYVFNTTFNVVKSLVTE</sequence>
<evidence type="ECO:0000259" key="2">
    <source>
        <dbReference type="SMART" id="SM00306"/>
    </source>
</evidence>
<dbReference type="SUPFAM" id="SSF51294">
    <property type="entry name" value="Hedgehog/intein (Hint) domain"/>
    <property type="match status" value="1"/>
</dbReference>
<dbReference type="Gene3D" id="2.170.16.10">
    <property type="entry name" value="Hedgehog/Intein (Hint) domain"/>
    <property type="match status" value="1"/>
</dbReference>
<feature type="domain" description="Hint" evidence="1">
    <location>
        <begin position="120"/>
        <end position="164"/>
    </location>
</feature>
<gene>
    <name evidence="3" type="ORF">SNE40_008228</name>
</gene>
<evidence type="ECO:0000313" key="4">
    <source>
        <dbReference type="Proteomes" id="UP001347796"/>
    </source>
</evidence>